<evidence type="ECO:0000256" key="2">
    <source>
        <dbReference type="ARBA" id="ARBA00005634"/>
    </source>
</evidence>
<evidence type="ECO:0000256" key="5">
    <source>
        <dbReference type="ARBA" id="ARBA00022833"/>
    </source>
</evidence>
<dbReference type="AlphaFoldDB" id="A0A9P6UCL5"/>
<dbReference type="InterPro" id="IPR007484">
    <property type="entry name" value="Peptidase_M28"/>
</dbReference>
<evidence type="ECO:0000313" key="9">
    <source>
        <dbReference type="Proteomes" id="UP000807716"/>
    </source>
</evidence>
<comment type="cofactor">
    <cofactor evidence="1">
        <name>Zn(2+)</name>
        <dbReference type="ChEBI" id="CHEBI:29105"/>
    </cofactor>
</comment>
<dbReference type="GO" id="GO:0006508">
    <property type="term" value="P:proteolysis"/>
    <property type="evidence" value="ECO:0007669"/>
    <property type="project" value="UniProtKB-KW"/>
</dbReference>
<protein>
    <recommendedName>
        <fullName evidence="6">Peptide hydrolase</fullName>
        <ecNumber evidence="6">3.4.-.-</ecNumber>
    </recommendedName>
</protein>
<evidence type="ECO:0000256" key="4">
    <source>
        <dbReference type="ARBA" id="ARBA00022801"/>
    </source>
</evidence>
<keyword evidence="6" id="KW-0479">Metal-binding</keyword>
<keyword evidence="9" id="KW-1185">Reference proteome</keyword>
<keyword evidence="3 6" id="KW-0645">Protease</keyword>
<dbReference type="EC" id="3.4.-.-" evidence="6"/>
<name>A0A9P6UCL5_9FUNG</name>
<gene>
    <name evidence="8" type="ORF">DFQ27_004457</name>
</gene>
<dbReference type="EMBL" id="JAAAJB010000031">
    <property type="protein sequence ID" value="KAG0269217.1"/>
    <property type="molecule type" value="Genomic_DNA"/>
</dbReference>
<dbReference type="Proteomes" id="UP000807716">
    <property type="component" value="Unassembled WGS sequence"/>
</dbReference>
<dbReference type="SUPFAM" id="SSF53187">
    <property type="entry name" value="Zn-dependent exopeptidases"/>
    <property type="match status" value="1"/>
</dbReference>
<dbReference type="OrthoDB" id="10013407at2759"/>
<reference evidence="8" key="1">
    <citation type="journal article" date="2020" name="Fungal Divers.">
        <title>Resolving the Mortierellaceae phylogeny through synthesis of multi-gene phylogenetics and phylogenomics.</title>
        <authorList>
            <person name="Vandepol N."/>
            <person name="Liber J."/>
            <person name="Desiro A."/>
            <person name="Na H."/>
            <person name="Kennedy M."/>
            <person name="Barry K."/>
            <person name="Grigoriev I.V."/>
            <person name="Miller A.N."/>
            <person name="O'Donnell K."/>
            <person name="Stajich J.E."/>
            <person name="Bonito G."/>
        </authorList>
    </citation>
    <scope>NUCLEOTIDE SEQUENCE</scope>
    <source>
        <strain evidence="8">BC1065</strain>
    </source>
</reference>
<evidence type="ECO:0000313" key="8">
    <source>
        <dbReference type="EMBL" id="KAG0269217.1"/>
    </source>
</evidence>
<keyword evidence="4 6" id="KW-0378">Hydrolase</keyword>
<comment type="similarity">
    <text evidence="2">Belongs to the peptidase M28 family. M28B subfamily.</text>
</comment>
<proteinExistence type="inferred from homology"/>
<evidence type="ECO:0000256" key="6">
    <source>
        <dbReference type="RuleBase" id="RU361240"/>
    </source>
</evidence>
<dbReference type="PANTHER" id="PTHR12147">
    <property type="entry name" value="METALLOPEPTIDASE M28 FAMILY MEMBER"/>
    <property type="match status" value="1"/>
</dbReference>
<comment type="caution">
    <text evidence="8">The sequence shown here is derived from an EMBL/GenBank/DDBJ whole genome shotgun (WGS) entry which is preliminary data.</text>
</comment>
<dbReference type="GO" id="GO:0008235">
    <property type="term" value="F:metalloexopeptidase activity"/>
    <property type="evidence" value="ECO:0007669"/>
    <property type="project" value="InterPro"/>
</dbReference>
<dbReference type="Pfam" id="PF04389">
    <property type="entry name" value="Peptidase_M28"/>
    <property type="match status" value="1"/>
</dbReference>
<dbReference type="PANTHER" id="PTHR12147:SF26">
    <property type="entry name" value="PEPTIDASE M28 DOMAIN-CONTAINING PROTEIN"/>
    <property type="match status" value="1"/>
</dbReference>
<evidence type="ECO:0000259" key="7">
    <source>
        <dbReference type="Pfam" id="PF04389"/>
    </source>
</evidence>
<sequence length="526" mass="58453">MAALVMAEEPPLQEYNWAFGNMYTETDLAGCSRQLRGLYEDLHIYAYAPDCKLAFRNPNKATFASLPATDADAFLYVIERQHLEGDVVPRDHLEWQALVRKAIDTLNHRVESPALEKLVDEGKEEEQGGSWPSVEDIPQHTFINARSRLLNRRGKDVLCRLHIVEGLTREQGAVDYRMVLGSDCAAEDVTLMLSEWLPSNAEILPVRTEGSLMNAMTLPGDHPVVEKKKRLRHRKSLQKIVDSVDPKRMEQDITWLTGEAQGSPFTTRSSTSPQSHKVAAWLLDQFEASGSCTKVEFMNHNSRFGPNVLCTIKGTTLPDELVILGAHHDSRGSFFNPRAPGANDDGSGTGMLLAVARAIHEHKVTFERTVIIAAFSGEEQGLLGSAAYARLLRTQGAKVVTMLQGDMLAYQMPGEPIQTAFPLRHHTPELTDLLVNVTQMYVPETKVGFTGACCSDHQSFFENGYPATAFFERNGPIADPKYHNSADLVYRAGYSFEELAANTKAMMASIFEMANYKSGSLDDEAW</sequence>
<organism evidence="8 9">
    <name type="scientific">Actinomortierella ambigua</name>
    <dbReference type="NCBI Taxonomy" id="1343610"/>
    <lineage>
        <taxon>Eukaryota</taxon>
        <taxon>Fungi</taxon>
        <taxon>Fungi incertae sedis</taxon>
        <taxon>Mucoromycota</taxon>
        <taxon>Mortierellomycotina</taxon>
        <taxon>Mortierellomycetes</taxon>
        <taxon>Mortierellales</taxon>
        <taxon>Mortierellaceae</taxon>
        <taxon>Actinomortierella</taxon>
    </lineage>
</organism>
<dbReference type="GO" id="GO:0046872">
    <property type="term" value="F:metal ion binding"/>
    <property type="evidence" value="ECO:0007669"/>
    <property type="project" value="UniProtKB-KW"/>
</dbReference>
<feature type="domain" description="Peptidase M28" evidence="7">
    <location>
        <begin position="307"/>
        <end position="489"/>
    </location>
</feature>
<evidence type="ECO:0000256" key="1">
    <source>
        <dbReference type="ARBA" id="ARBA00001947"/>
    </source>
</evidence>
<dbReference type="InterPro" id="IPR045175">
    <property type="entry name" value="M28_fam"/>
</dbReference>
<accession>A0A9P6UCL5</accession>
<evidence type="ECO:0000256" key="3">
    <source>
        <dbReference type="ARBA" id="ARBA00022670"/>
    </source>
</evidence>
<dbReference type="Gene3D" id="3.40.630.10">
    <property type="entry name" value="Zn peptidases"/>
    <property type="match status" value="1"/>
</dbReference>
<keyword evidence="5 6" id="KW-0862">Zinc</keyword>